<dbReference type="GO" id="GO:0061799">
    <property type="term" value="F:cyclic pyranopterin monophosphate synthase activity"/>
    <property type="evidence" value="ECO:0007669"/>
    <property type="project" value="UniProtKB-EC"/>
</dbReference>
<dbReference type="PANTHER" id="PTHR22960:SF29">
    <property type="entry name" value="CYCLIC PYRANOPTERIN MONOPHOSPHATE SYNTHASE"/>
    <property type="match status" value="1"/>
</dbReference>
<dbReference type="Proteomes" id="UP000177876">
    <property type="component" value="Unassembled WGS sequence"/>
</dbReference>
<dbReference type="STRING" id="1797197.A2Y75_06950"/>
<dbReference type="SUPFAM" id="SSF55040">
    <property type="entry name" value="Molybdenum cofactor biosynthesis protein C, MoaC"/>
    <property type="match status" value="1"/>
</dbReference>
<evidence type="ECO:0000256" key="1">
    <source>
        <dbReference type="ARBA" id="ARBA00001637"/>
    </source>
</evidence>
<evidence type="ECO:0000256" key="3">
    <source>
        <dbReference type="ARBA" id="ARBA00012575"/>
    </source>
</evidence>
<evidence type="ECO:0000256" key="4">
    <source>
        <dbReference type="ARBA" id="ARBA00023150"/>
    </source>
</evidence>
<comment type="caution">
    <text evidence="7">The sequence shown here is derived from an EMBL/GenBank/DDBJ whole genome shotgun (WGS) entry which is preliminary data.</text>
</comment>
<dbReference type="PANTHER" id="PTHR22960">
    <property type="entry name" value="MOLYBDOPTERIN COFACTOR SYNTHESIS PROTEIN A"/>
    <property type="match status" value="1"/>
</dbReference>
<organism evidence="7 8">
    <name type="scientific">Candidatus Solincola sediminis</name>
    <dbReference type="NCBI Taxonomy" id="1797199"/>
    <lineage>
        <taxon>Bacteria</taxon>
        <taxon>Bacillati</taxon>
        <taxon>Actinomycetota</taxon>
        <taxon>Candidatus Geothermincolia</taxon>
        <taxon>Candidatus Geothermincolales</taxon>
        <taxon>Candidatus Geothermincolaceae</taxon>
        <taxon>Candidatus Solincola</taxon>
    </lineage>
</organism>
<dbReference type="AlphaFoldDB" id="A0A1F2WJF0"/>
<dbReference type="UniPathway" id="UPA00344"/>
<evidence type="ECO:0000313" key="7">
    <source>
        <dbReference type="EMBL" id="OFW56963.1"/>
    </source>
</evidence>
<name>A0A1F2WJF0_9ACTN</name>
<dbReference type="InterPro" id="IPR047594">
    <property type="entry name" value="MoaC_bact/euk"/>
</dbReference>
<dbReference type="GO" id="GO:0006777">
    <property type="term" value="P:Mo-molybdopterin cofactor biosynthetic process"/>
    <property type="evidence" value="ECO:0007669"/>
    <property type="project" value="UniProtKB-KW"/>
</dbReference>
<dbReference type="InterPro" id="IPR050105">
    <property type="entry name" value="MoCo_biosynth_MoaA/MoaC"/>
</dbReference>
<evidence type="ECO:0000259" key="6">
    <source>
        <dbReference type="Pfam" id="PF01967"/>
    </source>
</evidence>
<dbReference type="InterPro" id="IPR002820">
    <property type="entry name" value="Mopterin_CF_biosynth-C_dom"/>
</dbReference>
<keyword evidence="4" id="KW-0501">Molybdenum cofactor biosynthesis</keyword>
<evidence type="ECO:0000256" key="5">
    <source>
        <dbReference type="ARBA" id="ARBA00023239"/>
    </source>
</evidence>
<dbReference type="Pfam" id="PF01967">
    <property type="entry name" value="MoaC"/>
    <property type="match status" value="1"/>
</dbReference>
<dbReference type="EC" id="4.6.1.17" evidence="3"/>
<protein>
    <recommendedName>
        <fullName evidence="3">cyclic pyranopterin monophosphate synthase</fullName>
        <ecNumber evidence="3">4.6.1.17</ecNumber>
    </recommendedName>
</protein>
<comment type="pathway">
    <text evidence="2">Cofactor biosynthesis; molybdopterin biosynthesis.</text>
</comment>
<dbReference type="InterPro" id="IPR023045">
    <property type="entry name" value="MoaC"/>
</dbReference>
<accession>A0A1F2WJF0</accession>
<dbReference type="CDD" id="cd01420">
    <property type="entry name" value="MoaC_PE"/>
    <property type="match status" value="1"/>
</dbReference>
<feature type="domain" description="Molybdopterin cofactor biosynthesis C (MoaC)" evidence="6">
    <location>
        <begin position="1"/>
        <end position="136"/>
    </location>
</feature>
<sequence>MADISGKEVTERTATARSTITMAQSTLDLIMNAGIEKGDVLAVAQIAGIMGAKKTSDLIPMCHPISISSVTMRFEVDREASSITAIVTAKTLDRTGIEMEALTGASIAALTIYDMCKAVDRSMRINRIELMEKSGGRSGSYKIEE</sequence>
<dbReference type="Gene3D" id="3.30.70.640">
    <property type="entry name" value="Molybdopterin cofactor biosynthesis C (MoaC) domain"/>
    <property type="match status" value="1"/>
</dbReference>
<dbReference type="NCBIfam" id="TIGR00581">
    <property type="entry name" value="moaC"/>
    <property type="match status" value="1"/>
</dbReference>
<keyword evidence="5" id="KW-0456">Lyase</keyword>
<dbReference type="NCBIfam" id="NF006870">
    <property type="entry name" value="PRK09364.1"/>
    <property type="match status" value="1"/>
</dbReference>
<dbReference type="EMBL" id="MELK01000040">
    <property type="protein sequence ID" value="OFW56963.1"/>
    <property type="molecule type" value="Genomic_DNA"/>
</dbReference>
<evidence type="ECO:0000313" key="8">
    <source>
        <dbReference type="Proteomes" id="UP000177876"/>
    </source>
</evidence>
<evidence type="ECO:0000256" key="2">
    <source>
        <dbReference type="ARBA" id="ARBA00005046"/>
    </source>
</evidence>
<proteinExistence type="predicted"/>
<gene>
    <name evidence="7" type="ORF">A2Y75_06950</name>
</gene>
<dbReference type="InterPro" id="IPR036522">
    <property type="entry name" value="MoaC_sf"/>
</dbReference>
<comment type="catalytic activity">
    <reaction evidence="1">
        <text>(8S)-3',8-cyclo-7,8-dihydroguanosine 5'-triphosphate = cyclic pyranopterin phosphate + diphosphate</text>
        <dbReference type="Rhea" id="RHEA:49580"/>
        <dbReference type="ChEBI" id="CHEBI:33019"/>
        <dbReference type="ChEBI" id="CHEBI:59648"/>
        <dbReference type="ChEBI" id="CHEBI:131766"/>
        <dbReference type="EC" id="4.6.1.17"/>
    </reaction>
</comment>
<reference evidence="7 8" key="1">
    <citation type="journal article" date="2016" name="Nat. Commun.">
        <title>Thousands of microbial genomes shed light on interconnected biogeochemical processes in an aquifer system.</title>
        <authorList>
            <person name="Anantharaman K."/>
            <person name="Brown C.T."/>
            <person name="Hug L.A."/>
            <person name="Sharon I."/>
            <person name="Castelle C.J."/>
            <person name="Probst A.J."/>
            <person name="Thomas B.C."/>
            <person name="Singh A."/>
            <person name="Wilkins M.J."/>
            <person name="Karaoz U."/>
            <person name="Brodie E.L."/>
            <person name="Williams K.H."/>
            <person name="Hubbard S.S."/>
            <person name="Banfield J.F."/>
        </authorList>
    </citation>
    <scope>NUCLEOTIDE SEQUENCE [LARGE SCALE GENOMIC DNA]</scope>
</reference>